<dbReference type="EMBL" id="CACVKT020006205">
    <property type="protein sequence ID" value="CAC5400480.1"/>
    <property type="molecule type" value="Genomic_DNA"/>
</dbReference>
<feature type="domain" description="B box-type" evidence="3">
    <location>
        <begin position="23"/>
        <end position="64"/>
    </location>
</feature>
<dbReference type="AlphaFoldDB" id="A0A6J8D009"/>
<evidence type="ECO:0000259" key="3">
    <source>
        <dbReference type="PROSITE" id="PS50119"/>
    </source>
</evidence>
<reference evidence="4 5" key="1">
    <citation type="submission" date="2020-06" db="EMBL/GenBank/DDBJ databases">
        <authorList>
            <person name="Li R."/>
            <person name="Bekaert M."/>
        </authorList>
    </citation>
    <scope>NUCLEOTIDE SEQUENCE [LARGE SCALE GENOMIC DNA]</scope>
    <source>
        <strain evidence="5">wild</strain>
    </source>
</reference>
<dbReference type="PROSITE" id="PS50119">
    <property type="entry name" value="ZF_BBOX"/>
    <property type="match status" value="1"/>
</dbReference>
<keyword evidence="1" id="KW-0863">Zinc-finger</keyword>
<keyword evidence="1" id="KW-0479">Metal-binding</keyword>
<gene>
    <name evidence="4" type="ORF">MCOR_34659</name>
</gene>
<name>A0A6J8D009_MYTCO</name>
<evidence type="ECO:0000256" key="1">
    <source>
        <dbReference type="PROSITE-ProRule" id="PRU00024"/>
    </source>
</evidence>
<dbReference type="OrthoDB" id="6110252at2759"/>
<proteinExistence type="predicted"/>
<evidence type="ECO:0000313" key="5">
    <source>
        <dbReference type="Proteomes" id="UP000507470"/>
    </source>
</evidence>
<sequence>MHDILALKDIRSHIEDIDIRSEFKPVKCKDQRKQLCCMYCITCEILVCPKCIAKTHHTHVMMEIQTVCQMKVEGMKKMQDQAHNKVEKFIEKLNLMAETEKLKSNDIEQKMLEEEKHGREFHSQCLRLLEEHKEKTKRQFERLSKKESEVLEEETDIEMVMHQVENIHKSKNTEKILGAVSSLRTNWSHLSR</sequence>
<dbReference type="SUPFAM" id="SSF57845">
    <property type="entry name" value="B-box zinc-binding domain"/>
    <property type="match status" value="1"/>
</dbReference>
<keyword evidence="5" id="KW-1185">Reference proteome</keyword>
<accession>A0A6J8D009</accession>
<organism evidence="4 5">
    <name type="scientific">Mytilus coruscus</name>
    <name type="common">Sea mussel</name>
    <dbReference type="NCBI Taxonomy" id="42192"/>
    <lineage>
        <taxon>Eukaryota</taxon>
        <taxon>Metazoa</taxon>
        <taxon>Spiralia</taxon>
        <taxon>Lophotrochozoa</taxon>
        <taxon>Mollusca</taxon>
        <taxon>Bivalvia</taxon>
        <taxon>Autobranchia</taxon>
        <taxon>Pteriomorphia</taxon>
        <taxon>Mytilida</taxon>
        <taxon>Mytiloidea</taxon>
        <taxon>Mytilidae</taxon>
        <taxon>Mytilinae</taxon>
        <taxon>Mytilus</taxon>
    </lineage>
</organism>
<dbReference type="Gene3D" id="3.30.160.60">
    <property type="entry name" value="Classic Zinc Finger"/>
    <property type="match status" value="1"/>
</dbReference>
<feature type="coiled-coil region" evidence="2">
    <location>
        <begin position="126"/>
        <end position="153"/>
    </location>
</feature>
<dbReference type="InterPro" id="IPR000315">
    <property type="entry name" value="Znf_B-box"/>
</dbReference>
<keyword evidence="1" id="KW-0862">Zinc</keyword>
<keyword evidence="2" id="KW-0175">Coiled coil</keyword>
<dbReference type="GO" id="GO:0008270">
    <property type="term" value="F:zinc ion binding"/>
    <property type="evidence" value="ECO:0007669"/>
    <property type="project" value="UniProtKB-KW"/>
</dbReference>
<dbReference type="Proteomes" id="UP000507470">
    <property type="component" value="Unassembled WGS sequence"/>
</dbReference>
<evidence type="ECO:0000256" key="2">
    <source>
        <dbReference type="SAM" id="Coils"/>
    </source>
</evidence>
<evidence type="ECO:0000313" key="4">
    <source>
        <dbReference type="EMBL" id="CAC5400480.1"/>
    </source>
</evidence>
<protein>
    <recommendedName>
        <fullName evidence="3">B box-type domain-containing protein</fullName>
    </recommendedName>
</protein>